<dbReference type="GO" id="GO:0061789">
    <property type="term" value="P:dense core granule priming"/>
    <property type="evidence" value="ECO:0007669"/>
    <property type="project" value="TreeGrafter"/>
</dbReference>
<dbReference type="Gene3D" id="1.10.357.50">
    <property type="match status" value="1"/>
</dbReference>
<dbReference type="GO" id="GO:0005516">
    <property type="term" value="F:calmodulin binding"/>
    <property type="evidence" value="ECO:0007669"/>
    <property type="project" value="TreeGrafter"/>
</dbReference>
<evidence type="ECO:0000313" key="2">
    <source>
        <dbReference type="EMBL" id="KAI8036473.1"/>
    </source>
</evidence>
<keyword evidence="3" id="KW-1185">Reference proteome</keyword>
<dbReference type="GO" id="GO:0016081">
    <property type="term" value="P:synaptic vesicle docking"/>
    <property type="evidence" value="ECO:0007669"/>
    <property type="project" value="TreeGrafter"/>
</dbReference>
<name>A0A9P9YH22_9MUSC</name>
<dbReference type="GO" id="GO:0042734">
    <property type="term" value="C:presynaptic membrane"/>
    <property type="evidence" value="ECO:0007669"/>
    <property type="project" value="TreeGrafter"/>
</dbReference>
<protein>
    <recommendedName>
        <fullName evidence="1">C2 domain-containing protein</fullName>
    </recommendedName>
</protein>
<dbReference type="GO" id="GO:0098831">
    <property type="term" value="C:presynaptic active zone cytoplasmic component"/>
    <property type="evidence" value="ECO:0007669"/>
    <property type="project" value="TreeGrafter"/>
</dbReference>
<reference evidence="2" key="1">
    <citation type="journal article" date="2023" name="Genome Biol. Evol.">
        <title>Long-read-based Genome Assembly of Drosophila gunungcola Reveals Fewer Chemosensory Genes in Flower-breeding Species.</title>
        <authorList>
            <person name="Negi A."/>
            <person name="Liao B.Y."/>
            <person name="Yeh S.D."/>
        </authorList>
    </citation>
    <scope>NUCLEOTIDE SEQUENCE</scope>
    <source>
        <strain evidence="2">Sukarami</strain>
    </source>
</reference>
<dbReference type="GO" id="GO:0043195">
    <property type="term" value="C:terminal bouton"/>
    <property type="evidence" value="ECO:0007669"/>
    <property type="project" value="TreeGrafter"/>
</dbReference>
<dbReference type="GO" id="GO:0099525">
    <property type="term" value="P:presynaptic dense core vesicle exocytosis"/>
    <property type="evidence" value="ECO:0007669"/>
    <property type="project" value="TreeGrafter"/>
</dbReference>
<dbReference type="InterPro" id="IPR000008">
    <property type="entry name" value="C2_dom"/>
</dbReference>
<dbReference type="FunFam" id="2.60.40.150:FF:000014">
    <property type="entry name" value="protein unc-13 homolog B"/>
    <property type="match status" value="1"/>
</dbReference>
<dbReference type="GO" id="GO:0019992">
    <property type="term" value="F:diacylglycerol binding"/>
    <property type="evidence" value="ECO:0007669"/>
    <property type="project" value="InterPro"/>
</dbReference>
<dbReference type="Pfam" id="PF06292">
    <property type="entry name" value="MUN"/>
    <property type="match status" value="3"/>
</dbReference>
<evidence type="ECO:0000259" key="1">
    <source>
        <dbReference type="PROSITE" id="PS50004"/>
    </source>
</evidence>
<dbReference type="PANTHER" id="PTHR10480">
    <property type="entry name" value="PROTEIN UNC-13 HOMOLOG"/>
    <property type="match status" value="1"/>
</dbReference>
<proteinExistence type="predicted"/>
<dbReference type="Gene3D" id="2.60.40.150">
    <property type="entry name" value="C2 domain"/>
    <property type="match status" value="1"/>
</dbReference>
<dbReference type="Pfam" id="PF00168">
    <property type="entry name" value="C2"/>
    <property type="match status" value="1"/>
</dbReference>
<dbReference type="GO" id="GO:0030672">
    <property type="term" value="C:synaptic vesicle membrane"/>
    <property type="evidence" value="ECO:0007669"/>
    <property type="project" value="TreeGrafter"/>
</dbReference>
<evidence type="ECO:0000313" key="3">
    <source>
        <dbReference type="Proteomes" id="UP001059596"/>
    </source>
</evidence>
<dbReference type="GO" id="GO:0016082">
    <property type="term" value="P:synaptic vesicle priming"/>
    <property type="evidence" value="ECO:0007669"/>
    <property type="project" value="TreeGrafter"/>
</dbReference>
<sequence>MKGQELSSPPRASTVVKDCVKACLRSTYQFLFENCYELYNREFQLSESSMCIFCCGHEYALEEHEQHRLCKSSAYMIFTFELNGCIVTTLKRCLPTKEQFPIIQHGLSLCDAMANENDDVSLEYLHGAFKRDQKDGACILMNNIQQLRVQLERMFESMGGDKLEEDAANILKELQQNLNSALDDLASQFAISQVHEVDPENAEESVGEISVQIDLFSHPGTGEHKVNVKVVAANDLKWQIPSGMFRPFVDINLIGPHLQEKKRKFATKSKSNNWSPKYNESFSFTIGNEEQLDFFELHICVKDYCLPVTIDS</sequence>
<dbReference type="EMBL" id="JAMKOV010000019">
    <property type="protein sequence ID" value="KAI8036473.1"/>
    <property type="molecule type" value="Genomic_DNA"/>
</dbReference>
<dbReference type="AlphaFoldDB" id="A0A9P9YH22"/>
<dbReference type="InterPro" id="IPR010439">
    <property type="entry name" value="MUN_dom"/>
</dbReference>
<dbReference type="GO" id="GO:0017075">
    <property type="term" value="F:syntaxin-1 binding"/>
    <property type="evidence" value="ECO:0007669"/>
    <property type="project" value="TreeGrafter"/>
</dbReference>
<accession>A0A9P9YH22</accession>
<dbReference type="InterPro" id="IPR035892">
    <property type="entry name" value="C2_domain_sf"/>
</dbReference>
<comment type="caution">
    <text evidence="2">The sequence shown here is derived from an EMBL/GenBank/DDBJ whole genome shotgun (WGS) entry which is preliminary data.</text>
</comment>
<dbReference type="InterPro" id="IPR027080">
    <property type="entry name" value="Unc-13"/>
</dbReference>
<dbReference type="GO" id="GO:0035249">
    <property type="term" value="P:synaptic transmission, glutamatergic"/>
    <property type="evidence" value="ECO:0007669"/>
    <property type="project" value="TreeGrafter"/>
</dbReference>
<dbReference type="PROSITE" id="PS50004">
    <property type="entry name" value="C2"/>
    <property type="match status" value="1"/>
</dbReference>
<gene>
    <name evidence="2" type="ORF">M5D96_010779</name>
</gene>
<dbReference type="GO" id="GO:0031594">
    <property type="term" value="C:neuromuscular junction"/>
    <property type="evidence" value="ECO:0007669"/>
    <property type="project" value="TreeGrafter"/>
</dbReference>
<dbReference type="SUPFAM" id="SSF49562">
    <property type="entry name" value="C2 domain (Calcium/lipid-binding domain, CaLB)"/>
    <property type="match status" value="1"/>
</dbReference>
<dbReference type="Proteomes" id="UP001059596">
    <property type="component" value="Unassembled WGS sequence"/>
</dbReference>
<feature type="domain" description="C2" evidence="1">
    <location>
        <begin position="205"/>
        <end position="312"/>
    </location>
</feature>
<organism evidence="2 3">
    <name type="scientific">Drosophila gunungcola</name>
    <name type="common">fruit fly</name>
    <dbReference type="NCBI Taxonomy" id="103775"/>
    <lineage>
        <taxon>Eukaryota</taxon>
        <taxon>Metazoa</taxon>
        <taxon>Ecdysozoa</taxon>
        <taxon>Arthropoda</taxon>
        <taxon>Hexapoda</taxon>
        <taxon>Insecta</taxon>
        <taxon>Pterygota</taxon>
        <taxon>Neoptera</taxon>
        <taxon>Endopterygota</taxon>
        <taxon>Diptera</taxon>
        <taxon>Brachycera</taxon>
        <taxon>Muscomorpha</taxon>
        <taxon>Ephydroidea</taxon>
        <taxon>Drosophilidae</taxon>
        <taxon>Drosophila</taxon>
        <taxon>Sophophora</taxon>
    </lineage>
</organism>
<dbReference type="PANTHER" id="PTHR10480:SF12">
    <property type="entry name" value="UNC-13, ISOFORM E"/>
    <property type="match status" value="1"/>
</dbReference>